<accession>A0ACD1BBE3</accession>
<dbReference type="Proteomes" id="UP000594603">
    <property type="component" value="Chromosome"/>
</dbReference>
<dbReference type="EMBL" id="CP051754">
    <property type="protein sequence ID" value="QPJ84729.1"/>
    <property type="molecule type" value="Genomic_DNA"/>
</dbReference>
<proteinExistence type="predicted"/>
<organism evidence="1 2">
    <name type="scientific">Candidatus Sarcina troglodytae</name>
    <dbReference type="NCBI Taxonomy" id="2726954"/>
    <lineage>
        <taxon>Bacteria</taxon>
        <taxon>Bacillati</taxon>
        <taxon>Bacillota</taxon>
        <taxon>Clostridia</taxon>
        <taxon>Eubacteriales</taxon>
        <taxon>Clostridiaceae</taxon>
        <taxon>Sarcina</taxon>
    </lineage>
</organism>
<keyword evidence="1" id="KW-0436">Ligase</keyword>
<reference evidence="1" key="1">
    <citation type="submission" date="2020-04" db="EMBL/GenBank/DDBJ databases">
        <title>A novel bacterium ('Candidatus Sarcina troglodytae' sp. nov.) linked to a protracted, uniformly lethal epizootic among sanctuary western chimpanzees (Pan troglodytes verus) in Sierra Leone.</title>
        <authorList>
            <person name="Owens L.A."/>
            <person name="Colitti B."/>
            <person name="Hirji I."/>
            <person name="Pizaro A."/>
            <person name="Jaffe J.E."/>
            <person name="Moittie S."/>
            <person name="Bishop-Lilly K.A."/>
            <person name="Estrella L.A."/>
            <person name="Voegtly L.J."/>
            <person name="Kuhn J.H."/>
            <person name="Suen G."/>
            <person name="Deblois C.L."/>
            <person name="Dunn C."/>
            <person name="Juan-Salles C."/>
            <person name="Goldberg T.L."/>
        </authorList>
    </citation>
    <scope>NUCLEOTIDE SEQUENCE</scope>
    <source>
        <strain evidence="1">JB2</strain>
    </source>
</reference>
<evidence type="ECO:0000313" key="1">
    <source>
        <dbReference type="EMBL" id="QPJ84729.1"/>
    </source>
</evidence>
<sequence length="572" mass="65937">MKSLINKIENKYVYLLYLSILSVFISGFKIYIALFGVSILLGAILIINNKPRIKINKWQIALTVFVIWSIINSIISIVFFHTMIDMSMLLKININLIFLIVVSLLISNSIININKEKFLIIIELIILGNFIQIIYIYLSGGLIGDLLGGWLTKSSDSAYIISTYNIVIGSSNKNIWASKFLLLFIVYLYSSITIYPKEYRKRNIFYGILGVLTVFLILSRTSQLALVVALVFLVFYFIRNINRKYKIGVYLVSAVLVVFCIAILVEKFFHISFDMTDGGFTRLYIWNKLISNIGDTHFIIGNGLGYSKTFISQVVQRQESNLHNVYMNLFFELGIVGILSYILFLVFFVKENIKSNEMIKFIFLIVIPFIITTSLQYLGFDNDLVIMFILILIVAKANESKELNKKNKKINKNRYTGIVTLFAVFILGSVFVSGQKEPVNEVNIESNESIIVKRQLYDFHKEAYKATMTVLDSVNLDDETIQVKINEARQAIKQYKEFYLDINDDNNVDNDVIPWGVLLDGKQQEILDRIQEKINIYSETKKLDDKEKAINYMPEALPQQWKNYFIEIINSI</sequence>
<keyword evidence="2" id="KW-1185">Reference proteome</keyword>
<name>A0ACD1BBE3_9CLOT</name>
<evidence type="ECO:0000313" key="2">
    <source>
        <dbReference type="Proteomes" id="UP000594603"/>
    </source>
</evidence>
<protein>
    <submittedName>
        <fullName evidence="1">O-antigen ligase family protein</fullName>
    </submittedName>
</protein>
<gene>
    <name evidence="1" type="ORF">HH195_01895</name>
</gene>